<keyword evidence="2" id="KW-1003">Cell membrane</keyword>
<feature type="domain" description="ABC transporter" evidence="8">
    <location>
        <begin position="1"/>
        <end position="231"/>
    </location>
</feature>
<dbReference type="PROSITE" id="PS50893">
    <property type="entry name" value="ABC_TRANSPORTER_2"/>
    <property type="match status" value="1"/>
</dbReference>
<evidence type="ECO:0000256" key="6">
    <source>
        <dbReference type="ARBA" id="ARBA00022967"/>
    </source>
</evidence>
<reference evidence="9 10" key="1">
    <citation type="submission" date="2016-10" db="EMBL/GenBank/DDBJ databases">
        <authorList>
            <person name="de Groot N.N."/>
        </authorList>
    </citation>
    <scope>NUCLEOTIDE SEQUENCE [LARGE SCALE GENOMIC DNA]</scope>
    <source>
        <strain evidence="9 10">CPCC 100156</strain>
    </source>
</reference>
<protein>
    <submittedName>
        <fullName evidence="9">Putative spermidine/putrescine transport system ATP-binding protein</fullName>
    </submittedName>
</protein>
<evidence type="ECO:0000256" key="2">
    <source>
        <dbReference type="ARBA" id="ARBA00022475"/>
    </source>
</evidence>
<dbReference type="InterPro" id="IPR008995">
    <property type="entry name" value="Mo/tungstate-bd_C_term_dom"/>
</dbReference>
<accession>A0A1G6JCU4</accession>
<dbReference type="Gene3D" id="2.40.50.100">
    <property type="match status" value="1"/>
</dbReference>
<dbReference type="STRING" id="938405.SAMN02927895_00319"/>
<evidence type="ECO:0000256" key="4">
    <source>
        <dbReference type="ARBA" id="ARBA00022741"/>
    </source>
</evidence>
<dbReference type="SMART" id="SM00382">
    <property type="entry name" value="AAA"/>
    <property type="match status" value="1"/>
</dbReference>
<sequence>MDAPLLRFEGVRKSAAGLQDVSFDLARGETLALLAPAGAGKSMLLRLLAGTERPDAGRMLLAGRDLAPLAAPRRGLSAFEPGMPPRRTLQEAVGQPLPGFDIAARDRPARIARALTALGLDGLEGRRADQLGPLPQLRAAFARALAPEQPILLLDDPFAGLDPAPRRALAFELRRLFRARGLTVLLATREGEEAMALADRIAVLEEGSIAQCAAPRALYEEPATAFIAGLLGENNRLPGTVEWREESECGIRLDCGPLVEARVADAGGPGSRCIVAIRPDRVAVAALPAEEMGEGALPAALRDTVFLGDHVRLLLELGEGGMLVARRPPGSRMPVPGGPASVAWDPYAAFAYRALR</sequence>
<dbReference type="InterPro" id="IPR003593">
    <property type="entry name" value="AAA+_ATPase"/>
</dbReference>
<keyword evidence="6" id="KW-1278">Translocase</keyword>
<dbReference type="SUPFAM" id="SSF52540">
    <property type="entry name" value="P-loop containing nucleoside triphosphate hydrolases"/>
    <property type="match status" value="1"/>
</dbReference>
<evidence type="ECO:0000256" key="3">
    <source>
        <dbReference type="ARBA" id="ARBA00022519"/>
    </source>
</evidence>
<dbReference type="GO" id="GO:0043190">
    <property type="term" value="C:ATP-binding cassette (ABC) transporter complex"/>
    <property type="evidence" value="ECO:0007669"/>
    <property type="project" value="InterPro"/>
</dbReference>
<keyword evidence="10" id="KW-1185">Reference proteome</keyword>
<evidence type="ECO:0000313" key="10">
    <source>
        <dbReference type="Proteomes" id="UP000198925"/>
    </source>
</evidence>
<dbReference type="Pfam" id="PF00005">
    <property type="entry name" value="ABC_tran"/>
    <property type="match status" value="1"/>
</dbReference>
<evidence type="ECO:0000259" key="8">
    <source>
        <dbReference type="PROSITE" id="PS50893"/>
    </source>
</evidence>
<keyword evidence="4" id="KW-0547">Nucleotide-binding</keyword>
<dbReference type="EMBL" id="FMZX01000001">
    <property type="protein sequence ID" value="SDC16510.1"/>
    <property type="molecule type" value="Genomic_DNA"/>
</dbReference>
<proteinExistence type="predicted"/>
<evidence type="ECO:0000256" key="7">
    <source>
        <dbReference type="ARBA" id="ARBA00023136"/>
    </source>
</evidence>
<dbReference type="Proteomes" id="UP000198925">
    <property type="component" value="Unassembled WGS sequence"/>
</dbReference>
<dbReference type="PANTHER" id="PTHR42781">
    <property type="entry name" value="SPERMIDINE/PUTRESCINE IMPORT ATP-BINDING PROTEIN POTA"/>
    <property type="match status" value="1"/>
</dbReference>
<dbReference type="RefSeq" id="WP_176849311.1">
    <property type="nucleotide sequence ID" value="NZ_FMZX01000001.1"/>
</dbReference>
<dbReference type="InterPro" id="IPR050093">
    <property type="entry name" value="ABC_SmlMolc_Importer"/>
</dbReference>
<evidence type="ECO:0000313" key="9">
    <source>
        <dbReference type="EMBL" id="SDC16510.1"/>
    </source>
</evidence>
<dbReference type="InterPro" id="IPR013611">
    <property type="entry name" value="Transp-assoc_OB_typ2"/>
</dbReference>
<dbReference type="Gene3D" id="3.40.50.300">
    <property type="entry name" value="P-loop containing nucleotide triphosphate hydrolases"/>
    <property type="match status" value="1"/>
</dbReference>
<keyword evidence="5 9" id="KW-0067">ATP-binding</keyword>
<dbReference type="PANTHER" id="PTHR42781:SF1">
    <property type="entry name" value="THIAMINE IMPORT ATP-BINDING PROTEIN THIQ"/>
    <property type="match status" value="1"/>
</dbReference>
<keyword evidence="3" id="KW-0997">Cell inner membrane</keyword>
<keyword evidence="1" id="KW-0813">Transport</keyword>
<dbReference type="InterPro" id="IPR027417">
    <property type="entry name" value="P-loop_NTPase"/>
</dbReference>
<gene>
    <name evidence="9" type="ORF">SAMN04487779_1001132</name>
</gene>
<name>A0A1G6JCU4_9PROT</name>
<dbReference type="GO" id="GO:0005524">
    <property type="term" value="F:ATP binding"/>
    <property type="evidence" value="ECO:0007669"/>
    <property type="project" value="UniProtKB-KW"/>
</dbReference>
<dbReference type="GO" id="GO:0016887">
    <property type="term" value="F:ATP hydrolysis activity"/>
    <property type="evidence" value="ECO:0007669"/>
    <property type="project" value="InterPro"/>
</dbReference>
<evidence type="ECO:0000256" key="5">
    <source>
        <dbReference type="ARBA" id="ARBA00022840"/>
    </source>
</evidence>
<dbReference type="Pfam" id="PF08402">
    <property type="entry name" value="TOBE_2"/>
    <property type="match status" value="1"/>
</dbReference>
<keyword evidence="7" id="KW-0472">Membrane</keyword>
<evidence type="ECO:0000256" key="1">
    <source>
        <dbReference type="ARBA" id="ARBA00022448"/>
    </source>
</evidence>
<organism evidence="9 10">
    <name type="scientific">Belnapia rosea</name>
    <dbReference type="NCBI Taxonomy" id="938405"/>
    <lineage>
        <taxon>Bacteria</taxon>
        <taxon>Pseudomonadati</taxon>
        <taxon>Pseudomonadota</taxon>
        <taxon>Alphaproteobacteria</taxon>
        <taxon>Acetobacterales</taxon>
        <taxon>Roseomonadaceae</taxon>
        <taxon>Belnapia</taxon>
    </lineage>
</organism>
<dbReference type="AlphaFoldDB" id="A0A1G6JCU4"/>
<dbReference type="GO" id="GO:0022857">
    <property type="term" value="F:transmembrane transporter activity"/>
    <property type="evidence" value="ECO:0007669"/>
    <property type="project" value="InterPro"/>
</dbReference>
<dbReference type="InterPro" id="IPR003439">
    <property type="entry name" value="ABC_transporter-like_ATP-bd"/>
</dbReference>
<dbReference type="SUPFAM" id="SSF50331">
    <property type="entry name" value="MOP-like"/>
    <property type="match status" value="1"/>
</dbReference>